<comment type="subcellular location">
    <subcellularLocation>
        <location evidence="1 3">Nucleus</location>
    </subcellularLocation>
</comment>
<name>A0AAW1Y905_RUBAR</name>
<reference evidence="6 7" key="1">
    <citation type="journal article" date="2023" name="G3 (Bethesda)">
        <title>A chromosome-length genome assembly and annotation of blackberry (Rubus argutus, cv. 'Hillquist').</title>
        <authorList>
            <person name="Bruna T."/>
            <person name="Aryal R."/>
            <person name="Dudchenko O."/>
            <person name="Sargent D.J."/>
            <person name="Mead D."/>
            <person name="Buti M."/>
            <person name="Cavallini A."/>
            <person name="Hytonen T."/>
            <person name="Andres J."/>
            <person name="Pham M."/>
            <person name="Weisz D."/>
            <person name="Mascagni F."/>
            <person name="Usai G."/>
            <person name="Natali L."/>
            <person name="Bassil N."/>
            <person name="Fernandez G.E."/>
            <person name="Lomsadze A."/>
            <person name="Armour M."/>
            <person name="Olukolu B."/>
            <person name="Poorten T."/>
            <person name="Britton C."/>
            <person name="Davik J."/>
            <person name="Ashrafi H."/>
            <person name="Aiden E.L."/>
            <person name="Borodovsky M."/>
            <person name="Worthington M."/>
        </authorList>
    </citation>
    <scope>NUCLEOTIDE SEQUENCE [LARGE SCALE GENOMIC DNA]</scope>
    <source>
        <strain evidence="6">PI 553951</strain>
    </source>
</reference>
<evidence type="ECO:0000313" key="6">
    <source>
        <dbReference type="EMBL" id="KAK9945590.1"/>
    </source>
</evidence>
<dbReference type="GO" id="GO:0005634">
    <property type="term" value="C:nucleus"/>
    <property type="evidence" value="ECO:0007669"/>
    <property type="project" value="UniProtKB-SubCell"/>
</dbReference>
<comment type="caution">
    <text evidence="6">The sequence shown here is derived from an EMBL/GenBank/DDBJ whole genome shotgun (WGS) entry which is preliminary data.</text>
</comment>
<dbReference type="InterPro" id="IPR010402">
    <property type="entry name" value="CCT_domain"/>
</dbReference>
<dbReference type="InterPro" id="IPR045281">
    <property type="entry name" value="CONSTANS-like"/>
</dbReference>
<sequence length="358" mass="39418">MNGSRRRRGGGGHQIMRARSSVSVITVETPWLCSTAEPTQPSSVFLATEKSTRPISSSPSTLGHSSVTPVTKPLPPFSVPRRALFCARTVTGKGTTFLRRRFDLSEESGSGGDGDGFDGSGLDGSLGLSDGFSDLLVWETPSVVSLDDMIVSNPAHKFQAMGVPPLPKNRNAACGRHKEEILNQLRTLAKSEPNLMNENVDLNSFMSFQCLESEQNMQSGGFCTSFEHDAEPLAFPAYEAQEFESNDCDKSANQDFFPKTLQRSYLQDCSMVPDLNSNNDGTASHAIDGYGGQINSEASSAFPKVPSHECSLHRESALSRYKEKKKTRRYDKHIRYESRKVRAESRTRIKGRFAKMNS</sequence>
<dbReference type="GO" id="GO:0003700">
    <property type="term" value="F:DNA-binding transcription factor activity"/>
    <property type="evidence" value="ECO:0007669"/>
    <property type="project" value="TreeGrafter"/>
</dbReference>
<dbReference type="EMBL" id="JBEDUW010000002">
    <property type="protein sequence ID" value="KAK9945590.1"/>
    <property type="molecule type" value="Genomic_DNA"/>
</dbReference>
<dbReference type="PROSITE" id="PS51017">
    <property type="entry name" value="CCT"/>
    <property type="match status" value="1"/>
</dbReference>
<dbReference type="Pfam" id="PF06203">
    <property type="entry name" value="CCT"/>
    <property type="match status" value="1"/>
</dbReference>
<feature type="region of interest" description="Disordered" evidence="4">
    <location>
        <begin position="51"/>
        <end position="70"/>
    </location>
</feature>
<dbReference type="PANTHER" id="PTHR31319">
    <property type="entry name" value="ZINC FINGER PROTEIN CONSTANS-LIKE 4"/>
    <property type="match status" value="1"/>
</dbReference>
<organism evidence="6 7">
    <name type="scientific">Rubus argutus</name>
    <name type="common">Southern blackberry</name>
    <dbReference type="NCBI Taxonomy" id="59490"/>
    <lineage>
        <taxon>Eukaryota</taxon>
        <taxon>Viridiplantae</taxon>
        <taxon>Streptophyta</taxon>
        <taxon>Embryophyta</taxon>
        <taxon>Tracheophyta</taxon>
        <taxon>Spermatophyta</taxon>
        <taxon>Magnoliopsida</taxon>
        <taxon>eudicotyledons</taxon>
        <taxon>Gunneridae</taxon>
        <taxon>Pentapetalae</taxon>
        <taxon>rosids</taxon>
        <taxon>fabids</taxon>
        <taxon>Rosales</taxon>
        <taxon>Rosaceae</taxon>
        <taxon>Rosoideae</taxon>
        <taxon>Rosoideae incertae sedis</taxon>
        <taxon>Rubus</taxon>
    </lineage>
</organism>
<evidence type="ECO:0000256" key="4">
    <source>
        <dbReference type="SAM" id="MobiDB-lite"/>
    </source>
</evidence>
<feature type="domain" description="CCT" evidence="5">
    <location>
        <begin position="314"/>
        <end position="356"/>
    </location>
</feature>
<evidence type="ECO:0000256" key="3">
    <source>
        <dbReference type="PROSITE-ProRule" id="PRU00357"/>
    </source>
</evidence>
<dbReference type="GO" id="GO:2000028">
    <property type="term" value="P:regulation of photoperiodism, flowering"/>
    <property type="evidence" value="ECO:0007669"/>
    <property type="project" value="TreeGrafter"/>
</dbReference>
<dbReference type="AlphaFoldDB" id="A0AAW1Y905"/>
<proteinExistence type="predicted"/>
<evidence type="ECO:0000256" key="1">
    <source>
        <dbReference type="ARBA" id="ARBA00004123"/>
    </source>
</evidence>
<accession>A0AAW1Y905</accession>
<dbReference type="PANTHER" id="PTHR31319:SF39">
    <property type="entry name" value="ZINC FINGER PROTEIN CONSTANS-LIKE 1"/>
    <property type="match status" value="1"/>
</dbReference>
<dbReference type="GO" id="GO:0009909">
    <property type="term" value="P:regulation of flower development"/>
    <property type="evidence" value="ECO:0007669"/>
    <property type="project" value="InterPro"/>
</dbReference>
<protein>
    <recommendedName>
        <fullName evidence="5">CCT domain-containing protein</fullName>
    </recommendedName>
</protein>
<keyword evidence="2 3" id="KW-0539">Nucleus</keyword>
<gene>
    <name evidence="6" type="ORF">M0R45_011098</name>
</gene>
<dbReference type="Proteomes" id="UP001457282">
    <property type="component" value="Unassembled WGS sequence"/>
</dbReference>
<keyword evidence="7" id="KW-1185">Reference proteome</keyword>
<evidence type="ECO:0000313" key="7">
    <source>
        <dbReference type="Proteomes" id="UP001457282"/>
    </source>
</evidence>
<feature type="compositionally biased region" description="Polar residues" evidence="4">
    <location>
        <begin position="53"/>
        <end position="69"/>
    </location>
</feature>
<evidence type="ECO:0000259" key="5">
    <source>
        <dbReference type="PROSITE" id="PS51017"/>
    </source>
</evidence>
<evidence type="ECO:0000256" key="2">
    <source>
        <dbReference type="ARBA" id="ARBA00023242"/>
    </source>
</evidence>